<dbReference type="GO" id="GO:0042834">
    <property type="term" value="F:peptidoglycan binding"/>
    <property type="evidence" value="ECO:0007669"/>
    <property type="project" value="InterPro"/>
</dbReference>
<dbReference type="PROSITE" id="PS51724">
    <property type="entry name" value="SPOR"/>
    <property type="match status" value="1"/>
</dbReference>
<gene>
    <name evidence="2" type="ORF">METZ01_LOCUS443249</name>
</gene>
<dbReference type="Gene3D" id="3.30.70.1070">
    <property type="entry name" value="Sporulation related repeat"/>
    <property type="match status" value="1"/>
</dbReference>
<organism evidence="2">
    <name type="scientific">marine metagenome</name>
    <dbReference type="NCBI Taxonomy" id="408172"/>
    <lineage>
        <taxon>unclassified sequences</taxon>
        <taxon>metagenomes</taxon>
        <taxon>ecological metagenomes</taxon>
    </lineage>
</organism>
<sequence>ESKYSGEAAVKIGEYFYARGLYSQAGRQLCQIPRRYPRFPDIQRVVDLMVSSFLAIGEEDSVRYYVGIYQSMFPNLDVEEYGMSSQVKPSNPLPMKPKLMEPKPYVIQIGAFGSIENANRLKLQVTQIGYEVEIAPVQTNGRGLNAVRVVRYKSKSEAERVGKVIKKKLGIDFRVLYRPKSQKK</sequence>
<reference evidence="2" key="1">
    <citation type="submission" date="2018-05" db="EMBL/GenBank/DDBJ databases">
        <authorList>
            <person name="Lanie J.A."/>
            <person name="Ng W.-L."/>
            <person name="Kazmierczak K.M."/>
            <person name="Andrzejewski T.M."/>
            <person name="Davidsen T.M."/>
            <person name="Wayne K.J."/>
            <person name="Tettelin H."/>
            <person name="Glass J.I."/>
            <person name="Rusch D."/>
            <person name="Podicherti R."/>
            <person name="Tsui H.-C.T."/>
            <person name="Winkler M.E."/>
        </authorList>
    </citation>
    <scope>NUCLEOTIDE SEQUENCE</scope>
</reference>
<protein>
    <recommendedName>
        <fullName evidence="1">SPOR domain-containing protein</fullName>
    </recommendedName>
</protein>
<proteinExistence type="predicted"/>
<dbReference type="InterPro" id="IPR036680">
    <property type="entry name" value="SPOR-like_sf"/>
</dbReference>
<dbReference type="InterPro" id="IPR007730">
    <property type="entry name" value="SPOR-like_dom"/>
</dbReference>
<dbReference type="Pfam" id="PF05036">
    <property type="entry name" value="SPOR"/>
    <property type="match status" value="1"/>
</dbReference>
<accession>A0A382Z5P8</accession>
<feature type="domain" description="SPOR" evidence="1">
    <location>
        <begin position="99"/>
        <end position="178"/>
    </location>
</feature>
<evidence type="ECO:0000313" key="2">
    <source>
        <dbReference type="EMBL" id="SVD90395.1"/>
    </source>
</evidence>
<evidence type="ECO:0000259" key="1">
    <source>
        <dbReference type="PROSITE" id="PS51724"/>
    </source>
</evidence>
<dbReference type="SUPFAM" id="SSF110997">
    <property type="entry name" value="Sporulation related repeat"/>
    <property type="match status" value="1"/>
</dbReference>
<dbReference type="AlphaFoldDB" id="A0A382Z5P8"/>
<dbReference type="EMBL" id="UINC01180950">
    <property type="protein sequence ID" value="SVD90395.1"/>
    <property type="molecule type" value="Genomic_DNA"/>
</dbReference>
<name>A0A382Z5P8_9ZZZZ</name>
<feature type="non-terminal residue" evidence="2">
    <location>
        <position position="1"/>
    </location>
</feature>